<comment type="similarity">
    <text evidence="2">Belongs to the resistance-nodulation-cell division (RND) (TC 2.A.6) family. MmpL subfamily.</text>
</comment>
<dbReference type="PANTHER" id="PTHR33406:SF11">
    <property type="entry name" value="MEMBRANE PROTEIN SCO6666-RELATED"/>
    <property type="match status" value="1"/>
</dbReference>
<feature type="transmembrane region" description="Helical" evidence="7">
    <location>
        <begin position="684"/>
        <end position="703"/>
    </location>
</feature>
<dbReference type="SUPFAM" id="SSF82866">
    <property type="entry name" value="Multidrug efflux transporter AcrB transmembrane domain"/>
    <property type="match status" value="2"/>
</dbReference>
<name>A0A1H0SFH3_9ACTN</name>
<feature type="transmembrane region" description="Helical" evidence="7">
    <location>
        <begin position="200"/>
        <end position="223"/>
    </location>
</feature>
<organism evidence="9 10">
    <name type="scientific">Actinacidiphila guanduensis</name>
    <dbReference type="NCBI Taxonomy" id="310781"/>
    <lineage>
        <taxon>Bacteria</taxon>
        <taxon>Bacillati</taxon>
        <taxon>Actinomycetota</taxon>
        <taxon>Actinomycetes</taxon>
        <taxon>Kitasatosporales</taxon>
        <taxon>Streptomycetaceae</taxon>
        <taxon>Actinacidiphila</taxon>
    </lineage>
</organism>
<dbReference type="RefSeq" id="WP_093788663.1">
    <property type="nucleotide sequence ID" value="NZ_FNIE01000027.1"/>
</dbReference>
<feature type="transmembrane region" description="Helical" evidence="7">
    <location>
        <begin position="174"/>
        <end position="193"/>
    </location>
</feature>
<reference evidence="9 10" key="1">
    <citation type="submission" date="2016-10" db="EMBL/GenBank/DDBJ databases">
        <authorList>
            <person name="de Groot N.N."/>
        </authorList>
    </citation>
    <scope>NUCLEOTIDE SEQUENCE [LARGE SCALE GENOMIC DNA]</scope>
    <source>
        <strain evidence="9 10">CGMCC 4.2022</strain>
    </source>
</reference>
<feature type="transmembrane region" description="Helical" evidence="7">
    <location>
        <begin position="305"/>
        <end position="334"/>
    </location>
</feature>
<dbReference type="STRING" id="310781.SAMN05216259_12742"/>
<evidence type="ECO:0000256" key="2">
    <source>
        <dbReference type="ARBA" id="ARBA00010157"/>
    </source>
</evidence>
<dbReference type="GO" id="GO:0005886">
    <property type="term" value="C:plasma membrane"/>
    <property type="evidence" value="ECO:0007669"/>
    <property type="project" value="UniProtKB-SubCell"/>
</dbReference>
<sequence length="749" mass="78816">MEALGRLIARNHRRVLVVALLGFLALSVYGITAFGKLSSGGQVDPKAPSTQAEQLVDDHFGGTQGLVVLVTAKAGTVDSPAVQAVGAKIAATLHGQPWVDNVTSYFTTHAPGLRSTDQRSALVLAHVQDEDGHKSGVDTLLKDLKADGGAAATVRSGGQTGADSALTTQIGKDLGIVSIVAVPITIVLLYFVFGGLLASLLPLGVAAIAIMGTFAELRLLAGFVSVSTYAIDLNIALGLGLAVDYGLLIVNRYREEVAHGHATEDALARTATSAGRTVLFSAVTVALALTALLVFPVYFLKSFAYAGIAVVFFAAVGALLVLPALLAAMGARVARRRRSFRRPRPARAADPGAPAVVGSRGWTRVTTAVTHRPLAFAAPILLALVVIGLPLLNVHFSTPDDRALPTSAAAHQVGDALRDRFAGNGNSALTAVTAKPAGSPAAPTPAQTREWAQYTARLSRLPGAEQVQGPGGTYRNGRPVHETGPALSWYHDGYVTWTVDNTLDATSGQAADLVHDIRDTPTPAHTSVLVGGRAADLVDQKHSIGSGLPWAAAIMVIASFVMLFLFTGSIWIPVKALVLNALTLFTITGAMIWVFQGGHLSGLLNFTPTATSTTIPPLLVVIAFALMMDYEVFLISRIKELHERGLANREAIVQGMARAGTIVTTAAALLSVTFFAFGLSRISFLQFFGIGTGLAVLLDAFVVRGILVPAAMKLAGERIWWAPAPLRRLYDRFGLREEDDTETRTPVSV</sequence>
<feature type="domain" description="SSD" evidence="8">
    <location>
        <begin position="237"/>
        <end position="328"/>
    </location>
</feature>
<dbReference type="InterPro" id="IPR004869">
    <property type="entry name" value="MMPL_dom"/>
</dbReference>
<dbReference type="AlphaFoldDB" id="A0A1H0SFH3"/>
<feature type="transmembrane region" description="Helical" evidence="7">
    <location>
        <begin position="374"/>
        <end position="392"/>
    </location>
</feature>
<comment type="subcellular location">
    <subcellularLocation>
        <location evidence="1">Cell membrane</location>
        <topology evidence="1">Multi-pass membrane protein</topology>
    </subcellularLocation>
</comment>
<evidence type="ECO:0000256" key="1">
    <source>
        <dbReference type="ARBA" id="ARBA00004651"/>
    </source>
</evidence>
<accession>A0A1H0SFH3</accession>
<keyword evidence="6 7" id="KW-0472">Membrane</keyword>
<evidence type="ECO:0000256" key="5">
    <source>
        <dbReference type="ARBA" id="ARBA00022989"/>
    </source>
</evidence>
<feature type="transmembrane region" description="Helical" evidence="7">
    <location>
        <begin position="229"/>
        <end position="250"/>
    </location>
</feature>
<evidence type="ECO:0000313" key="9">
    <source>
        <dbReference type="EMBL" id="SDP39988.1"/>
    </source>
</evidence>
<feature type="transmembrane region" description="Helical" evidence="7">
    <location>
        <begin position="656"/>
        <end position="678"/>
    </location>
</feature>
<dbReference type="OrthoDB" id="7051771at2"/>
<dbReference type="Proteomes" id="UP000199341">
    <property type="component" value="Unassembled WGS sequence"/>
</dbReference>
<dbReference type="Pfam" id="PF03176">
    <property type="entry name" value="MMPL"/>
    <property type="match status" value="2"/>
</dbReference>
<evidence type="ECO:0000256" key="6">
    <source>
        <dbReference type="ARBA" id="ARBA00023136"/>
    </source>
</evidence>
<feature type="transmembrane region" description="Helical" evidence="7">
    <location>
        <begin position="577"/>
        <end position="595"/>
    </location>
</feature>
<keyword evidence="10" id="KW-1185">Reference proteome</keyword>
<evidence type="ECO:0000313" key="10">
    <source>
        <dbReference type="Proteomes" id="UP000199341"/>
    </source>
</evidence>
<evidence type="ECO:0000256" key="7">
    <source>
        <dbReference type="SAM" id="Phobius"/>
    </source>
</evidence>
<gene>
    <name evidence="9" type="ORF">SAMN05216259_12742</name>
</gene>
<dbReference type="Gene3D" id="1.20.1640.10">
    <property type="entry name" value="Multidrug efflux transporter AcrB transmembrane domain"/>
    <property type="match status" value="2"/>
</dbReference>
<dbReference type="InterPro" id="IPR050545">
    <property type="entry name" value="Mycobact_MmpL"/>
</dbReference>
<dbReference type="PANTHER" id="PTHR33406">
    <property type="entry name" value="MEMBRANE PROTEIN MJ1562-RELATED"/>
    <property type="match status" value="1"/>
</dbReference>
<keyword evidence="5 7" id="KW-1133">Transmembrane helix</keyword>
<protein>
    <submittedName>
        <fullName evidence="9">Putative drug exporter of the RND superfamily</fullName>
    </submittedName>
</protein>
<keyword evidence="4 7" id="KW-0812">Transmembrane</keyword>
<feature type="transmembrane region" description="Helical" evidence="7">
    <location>
        <begin position="547"/>
        <end position="565"/>
    </location>
</feature>
<dbReference type="InterPro" id="IPR000731">
    <property type="entry name" value="SSD"/>
</dbReference>
<dbReference type="EMBL" id="FNIE01000027">
    <property type="protein sequence ID" value="SDP39988.1"/>
    <property type="molecule type" value="Genomic_DNA"/>
</dbReference>
<feature type="transmembrane region" description="Helical" evidence="7">
    <location>
        <begin position="615"/>
        <end position="635"/>
    </location>
</feature>
<feature type="transmembrane region" description="Helical" evidence="7">
    <location>
        <begin position="278"/>
        <end position="299"/>
    </location>
</feature>
<keyword evidence="3" id="KW-1003">Cell membrane</keyword>
<evidence type="ECO:0000256" key="4">
    <source>
        <dbReference type="ARBA" id="ARBA00022692"/>
    </source>
</evidence>
<proteinExistence type="inferred from homology"/>
<evidence type="ECO:0000259" key="8">
    <source>
        <dbReference type="PROSITE" id="PS50156"/>
    </source>
</evidence>
<dbReference type="PROSITE" id="PS50156">
    <property type="entry name" value="SSD"/>
    <property type="match status" value="1"/>
</dbReference>
<evidence type="ECO:0000256" key="3">
    <source>
        <dbReference type="ARBA" id="ARBA00022475"/>
    </source>
</evidence>